<dbReference type="RefSeq" id="WP_341429342.1">
    <property type="nucleotide sequence ID" value="NZ_JBBUTG010000040.1"/>
</dbReference>
<gene>
    <name evidence="1" type="ORF">AACH06_29180</name>
</gene>
<dbReference type="EMBL" id="JBBUTG010000040">
    <property type="protein sequence ID" value="MEK8034908.1"/>
    <property type="molecule type" value="Genomic_DNA"/>
</dbReference>
<accession>A0ABU9BZN0</accession>
<dbReference type="Proteomes" id="UP001371218">
    <property type="component" value="Unassembled WGS sequence"/>
</dbReference>
<evidence type="ECO:0000313" key="1">
    <source>
        <dbReference type="EMBL" id="MEK8034908.1"/>
    </source>
</evidence>
<proteinExistence type="predicted"/>
<name>A0ABU9BZN0_9BURK</name>
<keyword evidence="2" id="KW-1185">Reference proteome</keyword>
<protein>
    <submittedName>
        <fullName evidence="1">Uncharacterized protein</fullName>
    </submittedName>
</protein>
<comment type="caution">
    <text evidence="1">The sequence shown here is derived from an EMBL/GenBank/DDBJ whole genome shotgun (WGS) entry which is preliminary data.</text>
</comment>
<organism evidence="1 2">
    <name type="scientific">Ideonella lacteola</name>
    <dbReference type="NCBI Taxonomy" id="2984193"/>
    <lineage>
        <taxon>Bacteria</taxon>
        <taxon>Pseudomonadati</taxon>
        <taxon>Pseudomonadota</taxon>
        <taxon>Betaproteobacteria</taxon>
        <taxon>Burkholderiales</taxon>
        <taxon>Sphaerotilaceae</taxon>
        <taxon>Ideonella</taxon>
    </lineage>
</organism>
<sequence>MTWNYRVMVKDGELAIYEVFYRADGSVEGWTENPVFPRASTLKELQLELQRYAEALNKEVLPHARPAP</sequence>
<reference evidence="1 2" key="1">
    <citation type="submission" date="2024-04" db="EMBL/GenBank/DDBJ databases">
        <title>Novel species of the genus Ideonella isolated from streams.</title>
        <authorList>
            <person name="Lu H."/>
        </authorList>
    </citation>
    <scope>NUCLEOTIDE SEQUENCE [LARGE SCALE GENOMIC DNA]</scope>
    <source>
        <strain evidence="1 2">DXS29W</strain>
    </source>
</reference>
<evidence type="ECO:0000313" key="2">
    <source>
        <dbReference type="Proteomes" id="UP001371218"/>
    </source>
</evidence>